<gene>
    <name evidence="3" type="ORF">LTLLF_201600</name>
</gene>
<feature type="region of interest" description="Disordered" evidence="1">
    <location>
        <begin position="103"/>
        <end position="155"/>
    </location>
</feature>
<organism evidence="3 4">
    <name type="scientific">Microtus ochrogaster</name>
    <name type="common">Prairie vole</name>
    <dbReference type="NCBI Taxonomy" id="79684"/>
    <lineage>
        <taxon>Eukaryota</taxon>
        <taxon>Metazoa</taxon>
        <taxon>Chordata</taxon>
        <taxon>Craniata</taxon>
        <taxon>Vertebrata</taxon>
        <taxon>Euteleostomi</taxon>
        <taxon>Mammalia</taxon>
        <taxon>Eutheria</taxon>
        <taxon>Euarchontoglires</taxon>
        <taxon>Glires</taxon>
        <taxon>Rodentia</taxon>
        <taxon>Myomorpha</taxon>
        <taxon>Muroidea</taxon>
        <taxon>Cricetidae</taxon>
        <taxon>Arvicolinae</taxon>
        <taxon>Microtus</taxon>
    </lineage>
</organism>
<sequence>MDSAEYVLCGWKGQLWPARVLTRPRTSAHRKRRGASFLEVQILSVGEKTRVRSTEARPLTKSEIVTIASLAGKESQGSGPPGQTRAYRRALKVALDVLGEGTRLYQGERAGGRRTSTAAPKVPKVETSSSPRQRPHPQGHNQKGVLGSEATQDLC</sequence>
<evidence type="ECO:0000313" key="3">
    <source>
        <dbReference type="EMBL" id="KAH0500318.1"/>
    </source>
</evidence>
<dbReference type="Pfam" id="PF20887">
    <property type="entry name" value="PWP3A-B_N"/>
    <property type="match status" value="1"/>
</dbReference>
<feature type="domain" description="PWWP" evidence="2">
    <location>
        <begin position="6"/>
        <end position="99"/>
    </location>
</feature>
<dbReference type="InterPro" id="IPR048765">
    <property type="entry name" value="PWP3A_3B_4_N"/>
</dbReference>
<dbReference type="PANTHER" id="PTHR31333:SF2">
    <property type="entry name" value="PWWP DOMAIN-CONTAINING DNA REPAIR FACTOR 4"/>
    <property type="match status" value="1"/>
</dbReference>
<dbReference type="Proteomes" id="UP000710432">
    <property type="component" value="Unassembled WGS sequence"/>
</dbReference>
<dbReference type="InterPro" id="IPR040263">
    <property type="entry name" value="PWP3A_3B_4"/>
</dbReference>
<evidence type="ECO:0000313" key="4">
    <source>
        <dbReference type="Proteomes" id="UP000710432"/>
    </source>
</evidence>
<dbReference type="EMBL" id="JAATJU010027542">
    <property type="protein sequence ID" value="KAH0500318.1"/>
    <property type="molecule type" value="Genomic_DNA"/>
</dbReference>
<accession>A0A8J6KKD9</accession>
<dbReference type="AlphaFoldDB" id="A0A8J6KKD9"/>
<evidence type="ECO:0000256" key="1">
    <source>
        <dbReference type="SAM" id="MobiDB-lite"/>
    </source>
</evidence>
<protein>
    <submittedName>
        <fullName evidence="3">PWWP domain-containing protein MUM1L1</fullName>
    </submittedName>
</protein>
<name>A0A8J6KKD9_MICOH</name>
<proteinExistence type="predicted"/>
<dbReference type="PANTHER" id="PTHR31333">
    <property type="entry name" value="PWWP DOMAIN-CONTAINING DNA REPAIR FACTOR 3 FAMILY MEMBER"/>
    <property type="match status" value="1"/>
</dbReference>
<reference evidence="3" key="1">
    <citation type="submission" date="2020-03" db="EMBL/GenBank/DDBJ databases">
        <title>Studies in the Genomics of Life Span.</title>
        <authorList>
            <person name="Glass D."/>
        </authorList>
    </citation>
    <scope>NUCLEOTIDE SEQUENCE</scope>
    <source>
        <strain evidence="3">LTLLF</strain>
        <tissue evidence="3">Muscle</tissue>
    </source>
</reference>
<evidence type="ECO:0000259" key="2">
    <source>
        <dbReference type="Pfam" id="PF20887"/>
    </source>
</evidence>
<comment type="caution">
    <text evidence="3">The sequence shown here is derived from an EMBL/GenBank/DDBJ whole genome shotgun (WGS) entry which is preliminary data.</text>
</comment>